<dbReference type="HOGENOM" id="CLU_2258702_0_0_10"/>
<dbReference type="AlphaFoldDB" id="G0IZ81"/>
<dbReference type="STRING" id="880070.Cycma_0075"/>
<reference evidence="2" key="1">
    <citation type="submission" date="2011-07" db="EMBL/GenBank/DDBJ databases">
        <title>The complete genome of Cyclobacterium marinum DSM 745.</title>
        <authorList>
            <person name="Lucas S."/>
            <person name="Han J."/>
            <person name="Lapidus A."/>
            <person name="Bruce D."/>
            <person name="Goodwin L."/>
            <person name="Pitluck S."/>
            <person name="Peters L."/>
            <person name="Kyrpides N."/>
            <person name="Mavromatis K."/>
            <person name="Ivanova N."/>
            <person name="Ovchinnikova G."/>
            <person name="Chertkov O."/>
            <person name="Detter J.C."/>
            <person name="Tapia R."/>
            <person name="Han C."/>
            <person name="Land M."/>
            <person name="Hauser L."/>
            <person name="Markowitz V."/>
            <person name="Cheng J.-F."/>
            <person name="Hugenholtz P."/>
            <person name="Woyke T."/>
            <person name="Wu D."/>
            <person name="Tindall B."/>
            <person name="Schuetze A."/>
            <person name="Brambilla E."/>
            <person name="Klenk H.-P."/>
            <person name="Eisen J.A."/>
        </authorList>
    </citation>
    <scope>NUCLEOTIDE SEQUENCE [LARGE SCALE GENOMIC DNA]</scope>
    <source>
        <strain evidence="2">ATCC 25205 / DSM 745 / LMG 13164 / NCIMB 1802</strain>
    </source>
</reference>
<dbReference type="OrthoDB" id="1045374at2"/>
<sequence length="107" mass="12899">MRGKNALYNDLFPSPLETTGKKSQRNTFIDERDEALSYRYYYHAHLCRLRYEECLQSLKLEFFLSHNVIIQRLNLKTDLIKLLVAENAQPADLRKKYNHYNWTVMNR</sequence>
<proteinExistence type="predicted"/>
<gene>
    <name evidence="1" type="ordered locus">Cycma_0075</name>
</gene>
<protein>
    <submittedName>
        <fullName evidence="1">Uncharacterized protein</fullName>
    </submittedName>
</protein>
<dbReference type="RefSeq" id="WP_014018159.1">
    <property type="nucleotide sequence ID" value="NC_015914.1"/>
</dbReference>
<organism evidence="1 2">
    <name type="scientific">Cyclobacterium marinum (strain ATCC 25205 / DSM 745 / LMG 13164 / NCIMB 1802)</name>
    <name type="common">Flectobacillus marinus</name>
    <dbReference type="NCBI Taxonomy" id="880070"/>
    <lineage>
        <taxon>Bacteria</taxon>
        <taxon>Pseudomonadati</taxon>
        <taxon>Bacteroidota</taxon>
        <taxon>Cytophagia</taxon>
        <taxon>Cytophagales</taxon>
        <taxon>Cyclobacteriaceae</taxon>
        <taxon>Cyclobacterium</taxon>
    </lineage>
</organism>
<keyword evidence="2" id="KW-1185">Reference proteome</keyword>
<dbReference type="Proteomes" id="UP000001635">
    <property type="component" value="Chromosome"/>
</dbReference>
<dbReference type="KEGG" id="cmr:Cycma_0075"/>
<evidence type="ECO:0000313" key="2">
    <source>
        <dbReference type="Proteomes" id="UP000001635"/>
    </source>
</evidence>
<evidence type="ECO:0000313" key="1">
    <source>
        <dbReference type="EMBL" id="AEL23860.1"/>
    </source>
</evidence>
<accession>G0IZ81</accession>
<name>G0IZ81_CYCMS</name>
<dbReference type="EMBL" id="CP002955">
    <property type="protein sequence ID" value="AEL23860.1"/>
    <property type="molecule type" value="Genomic_DNA"/>
</dbReference>